<dbReference type="InterPro" id="IPR008844">
    <property type="entry name" value="Spore_GerAC-like"/>
</dbReference>
<name>A0ABX3ENB3_9BACL</name>
<keyword evidence="4" id="KW-0732">Signal</keyword>
<dbReference type="InterPro" id="IPR046953">
    <property type="entry name" value="Spore_GerAC-like_C"/>
</dbReference>
<feature type="domain" description="Spore germination protein N-terminal" evidence="9">
    <location>
        <begin position="24"/>
        <end position="195"/>
    </location>
</feature>
<evidence type="ECO:0000256" key="1">
    <source>
        <dbReference type="ARBA" id="ARBA00004635"/>
    </source>
</evidence>
<dbReference type="RefSeq" id="WP_074102429.1">
    <property type="nucleotide sequence ID" value="NZ_LVWI01000037.1"/>
</dbReference>
<dbReference type="Gene3D" id="3.30.300.210">
    <property type="entry name" value="Nutrient germinant receptor protein C, domain 3"/>
    <property type="match status" value="1"/>
</dbReference>
<protein>
    <recommendedName>
        <fullName evidence="12">Ger(X)C family spore germination protein</fullName>
    </recommendedName>
</protein>
<comment type="subcellular location">
    <subcellularLocation>
        <location evidence="1">Membrane</location>
        <topology evidence="1">Lipid-anchor</topology>
    </subcellularLocation>
</comment>
<keyword evidence="3" id="KW-0309">Germination</keyword>
<evidence type="ECO:0000256" key="5">
    <source>
        <dbReference type="ARBA" id="ARBA00023136"/>
    </source>
</evidence>
<dbReference type="InterPro" id="IPR038501">
    <property type="entry name" value="Spore_GerAC_C_sf"/>
</dbReference>
<keyword evidence="6" id="KW-0564">Palmitate</keyword>
<keyword evidence="5" id="KW-0472">Membrane</keyword>
<dbReference type="PROSITE" id="PS51257">
    <property type="entry name" value="PROKAR_LIPOPROTEIN"/>
    <property type="match status" value="1"/>
</dbReference>
<dbReference type="PANTHER" id="PTHR35789">
    <property type="entry name" value="SPORE GERMINATION PROTEIN B3"/>
    <property type="match status" value="1"/>
</dbReference>
<evidence type="ECO:0000313" key="11">
    <source>
        <dbReference type="Proteomes" id="UP000186058"/>
    </source>
</evidence>
<keyword evidence="11" id="KW-1185">Reference proteome</keyword>
<evidence type="ECO:0000259" key="9">
    <source>
        <dbReference type="Pfam" id="PF25198"/>
    </source>
</evidence>
<dbReference type="Proteomes" id="UP000186058">
    <property type="component" value="Unassembled WGS sequence"/>
</dbReference>
<organism evidence="10 11">
    <name type="scientific">Paenibacillus helianthi</name>
    <dbReference type="NCBI Taxonomy" id="1349432"/>
    <lineage>
        <taxon>Bacteria</taxon>
        <taxon>Bacillati</taxon>
        <taxon>Bacillota</taxon>
        <taxon>Bacilli</taxon>
        <taxon>Bacillales</taxon>
        <taxon>Paenibacillaceae</taxon>
        <taxon>Paenibacillus</taxon>
    </lineage>
</organism>
<feature type="domain" description="Spore germination GerAC-like C-terminal" evidence="8">
    <location>
        <begin position="227"/>
        <end position="390"/>
    </location>
</feature>
<gene>
    <name evidence="10" type="ORF">A3844_11755</name>
</gene>
<reference evidence="10 11" key="1">
    <citation type="submission" date="2016-03" db="EMBL/GenBank/DDBJ databases">
        <authorList>
            <person name="Sant'Anna F.H."/>
            <person name="Ambrosini A."/>
            <person name="Souza R."/>
            <person name="Bach E."/>
            <person name="Fernandes G."/>
            <person name="Balsanelli E."/>
            <person name="Baura V.A."/>
            <person name="Souza E.M."/>
            <person name="Passaglia L."/>
        </authorList>
    </citation>
    <scope>NUCLEOTIDE SEQUENCE [LARGE SCALE GENOMIC DNA]</scope>
    <source>
        <strain evidence="10 11">P26E</strain>
    </source>
</reference>
<evidence type="ECO:0000256" key="7">
    <source>
        <dbReference type="ARBA" id="ARBA00023288"/>
    </source>
</evidence>
<keyword evidence="7" id="KW-0449">Lipoprotein</keyword>
<dbReference type="PANTHER" id="PTHR35789:SF1">
    <property type="entry name" value="SPORE GERMINATION PROTEIN B3"/>
    <property type="match status" value="1"/>
</dbReference>
<evidence type="ECO:0000259" key="8">
    <source>
        <dbReference type="Pfam" id="PF05504"/>
    </source>
</evidence>
<evidence type="ECO:0008006" key="12">
    <source>
        <dbReference type="Google" id="ProtNLM"/>
    </source>
</evidence>
<evidence type="ECO:0000256" key="2">
    <source>
        <dbReference type="ARBA" id="ARBA00007886"/>
    </source>
</evidence>
<comment type="similarity">
    <text evidence="2">Belongs to the GerABKC lipoprotein family.</text>
</comment>
<evidence type="ECO:0000313" key="10">
    <source>
        <dbReference type="EMBL" id="OKP86685.1"/>
    </source>
</evidence>
<evidence type="ECO:0000256" key="3">
    <source>
        <dbReference type="ARBA" id="ARBA00022544"/>
    </source>
</evidence>
<dbReference type="Pfam" id="PF05504">
    <property type="entry name" value="Spore_GerAC"/>
    <property type="match status" value="1"/>
</dbReference>
<dbReference type="EMBL" id="LVWI01000037">
    <property type="protein sequence ID" value="OKP86685.1"/>
    <property type="molecule type" value="Genomic_DNA"/>
</dbReference>
<dbReference type="NCBIfam" id="TIGR02887">
    <property type="entry name" value="spore_ger_x_C"/>
    <property type="match status" value="1"/>
</dbReference>
<proteinExistence type="inferred from homology"/>
<evidence type="ECO:0000256" key="4">
    <source>
        <dbReference type="ARBA" id="ARBA00022729"/>
    </source>
</evidence>
<dbReference type="Gene3D" id="6.20.190.10">
    <property type="entry name" value="Nutrient germinant receptor protein C, domain 1"/>
    <property type="match status" value="1"/>
</dbReference>
<dbReference type="InterPro" id="IPR057336">
    <property type="entry name" value="GerAC_N"/>
</dbReference>
<sequence length="401" mass="43821">MKVKMRGCLIAYLGLALSLTGCWNSRELNELAIVSGIGIDQGTKPGEYKVTFQVVIPSATATSQGANSGASPITIYTSNDHTVFGALRKTSKQASRQLFFAHTQLLVLGESIAKSGISGVLDIFERSHELRLNTAVLISRDTSAASILKVFTPQESIPSIGLSKKIQNTSNVWGENQRVDVFELINKMTGEGGFTVSGLRMIGNVEAGKKKSNLEQSDVETTITMGGQAVFKKGKLVTWIDGPEARGTDWILNKIIETNVDIDAGEQKKAVAVNVLLSRTGVKVELREGIPVFHVNVSEEGNINETKSSVDLSNTEEIIKLEEAMEKLTKAEIEQAFQAAQQTGVDYLNFGNELKRTHPNAWRTVENEWDQIFAKGTLDLKVEAYIRGTGMRLAPFMSPEK</sequence>
<accession>A0ABX3ENB3</accession>
<evidence type="ECO:0000256" key="6">
    <source>
        <dbReference type="ARBA" id="ARBA00023139"/>
    </source>
</evidence>
<comment type="caution">
    <text evidence="10">The sequence shown here is derived from an EMBL/GenBank/DDBJ whole genome shotgun (WGS) entry which is preliminary data.</text>
</comment>
<dbReference type="Pfam" id="PF25198">
    <property type="entry name" value="Spore_GerAC_N"/>
    <property type="match status" value="1"/>
</dbReference>